<evidence type="ECO:0000313" key="1">
    <source>
        <dbReference type="EMBL" id="NHR08583.1"/>
    </source>
</evidence>
<reference evidence="1 2" key="1">
    <citation type="submission" date="2020-03" db="EMBL/GenBank/DDBJ databases">
        <title>Draft genome sequence of environmentally isolated cultures.</title>
        <authorList>
            <person name="Wilson H.S."/>
            <person name="De Leon M.E."/>
        </authorList>
    </citation>
    <scope>NUCLEOTIDE SEQUENCE [LARGE SCALE GENOMIC DNA]</scope>
    <source>
        <strain evidence="1 2">HSC-31F16</strain>
    </source>
</reference>
<keyword evidence="2" id="KW-1185">Reference proteome</keyword>
<organism evidence="1 2">
    <name type="scientific">Chromobacterium fluminis</name>
    <dbReference type="NCBI Taxonomy" id="3044269"/>
    <lineage>
        <taxon>Bacteria</taxon>
        <taxon>Pseudomonadati</taxon>
        <taxon>Pseudomonadota</taxon>
        <taxon>Betaproteobacteria</taxon>
        <taxon>Neisseriales</taxon>
        <taxon>Chromobacteriaceae</taxon>
        <taxon>Chromobacterium</taxon>
    </lineage>
</organism>
<evidence type="ECO:0000313" key="2">
    <source>
        <dbReference type="Proteomes" id="UP001515641"/>
    </source>
</evidence>
<comment type="caution">
    <text evidence="1">The sequence shown here is derived from an EMBL/GenBank/DDBJ whole genome shotgun (WGS) entry which is preliminary data.</text>
</comment>
<evidence type="ECO:0008006" key="3">
    <source>
        <dbReference type="Google" id="ProtNLM"/>
    </source>
</evidence>
<dbReference type="EMBL" id="JAAOMA010000071">
    <property type="protein sequence ID" value="NHR08583.1"/>
    <property type="molecule type" value="Genomic_DNA"/>
</dbReference>
<accession>A0ABX0LI76</accession>
<sequence>MKNIATVALADDKRSYQKILNGTRKPQKPILVVVQLNIEKKLDEYVNDIAQGMVLPLGLTGKRRDYYYHLYDSKSKNVMAMKVKLIGQYSGASCPYCQLDTVSHIDHYLPRSIFPELSISMQNLLMSCDICNSKHKMELWGNGNAQEVIHPRYNQLPSATYLEATVAYVSNSLVVDFNIRPGLSVSPLLQRHFTLMNLKTRYKEKVTLNEVAKIRKILLSESVQHKKIVRLQQFITDQITVNSVNSWECAFYTALAPLVNQIAAGGL</sequence>
<name>A0ABX0LI76_9NEIS</name>
<gene>
    <name evidence="1" type="ORF">HA052_25665</name>
</gene>
<dbReference type="Proteomes" id="UP001515641">
    <property type="component" value="Unassembled WGS sequence"/>
</dbReference>
<dbReference type="Gene3D" id="1.10.30.50">
    <property type="match status" value="1"/>
</dbReference>
<proteinExistence type="predicted"/>
<dbReference type="RefSeq" id="WP_166454209.1">
    <property type="nucleotide sequence ID" value="NZ_JAAOMA010000071.1"/>
</dbReference>
<protein>
    <recommendedName>
        <fullName evidence="3">HNH endonuclease</fullName>
    </recommendedName>
</protein>